<reference evidence="6" key="1">
    <citation type="submission" date="2021-03" db="EMBL/GenBank/DDBJ databases">
        <title>Roseibium sp. CAU 1637 isolated from Incheon.</title>
        <authorList>
            <person name="Kim W."/>
        </authorList>
    </citation>
    <scope>NUCLEOTIDE SEQUENCE</scope>
    <source>
        <strain evidence="6">CAU 1637</strain>
    </source>
</reference>
<dbReference type="GO" id="GO:0046872">
    <property type="term" value="F:metal ion binding"/>
    <property type="evidence" value="ECO:0007669"/>
    <property type="project" value="UniProtKB-KW"/>
</dbReference>
<evidence type="ECO:0000259" key="5">
    <source>
        <dbReference type="PROSITE" id="PS51462"/>
    </source>
</evidence>
<evidence type="ECO:0000256" key="2">
    <source>
        <dbReference type="ARBA" id="ARBA00022723"/>
    </source>
</evidence>
<name>A0A939ENL1_9HYPH</name>
<dbReference type="SUPFAM" id="SSF55811">
    <property type="entry name" value="Nudix"/>
    <property type="match status" value="1"/>
</dbReference>
<dbReference type="PROSITE" id="PS51462">
    <property type="entry name" value="NUDIX"/>
    <property type="match status" value="1"/>
</dbReference>
<dbReference type="InterPro" id="IPR047198">
    <property type="entry name" value="DDP-like_NUDIX"/>
</dbReference>
<proteinExistence type="predicted"/>
<protein>
    <submittedName>
        <fullName evidence="6">NUDIX hydrolase</fullName>
    </submittedName>
</protein>
<feature type="domain" description="Nudix hydrolase" evidence="5">
    <location>
        <begin position="38"/>
        <end position="173"/>
    </location>
</feature>
<accession>A0A939ENL1</accession>
<dbReference type="AlphaFoldDB" id="A0A939ENL1"/>
<dbReference type="Proteomes" id="UP000664779">
    <property type="component" value="Unassembled WGS sequence"/>
</dbReference>
<dbReference type="Pfam" id="PF00293">
    <property type="entry name" value="NUDIX"/>
    <property type="match status" value="1"/>
</dbReference>
<dbReference type="CDD" id="cd04666">
    <property type="entry name" value="NUDIX_DIPP2_like_Nudt4"/>
    <property type="match status" value="1"/>
</dbReference>
<dbReference type="EMBL" id="JAFLNF010000002">
    <property type="protein sequence ID" value="MBO0344658.1"/>
    <property type="molecule type" value="Genomic_DNA"/>
</dbReference>
<dbReference type="GO" id="GO:0016462">
    <property type="term" value="F:pyrophosphatase activity"/>
    <property type="evidence" value="ECO:0007669"/>
    <property type="project" value="InterPro"/>
</dbReference>
<comment type="cofactor">
    <cofactor evidence="1">
        <name>Mg(2+)</name>
        <dbReference type="ChEBI" id="CHEBI:18420"/>
    </cofactor>
</comment>
<dbReference type="GO" id="GO:0005737">
    <property type="term" value="C:cytoplasm"/>
    <property type="evidence" value="ECO:0007669"/>
    <property type="project" value="TreeGrafter"/>
</dbReference>
<keyword evidence="4" id="KW-0460">Magnesium</keyword>
<organism evidence="6 7">
    <name type="scientific">Roseibium limicola</name>
    <dbReference type="NCBI Taxonomy" id="2816037"/>
    <lineage>
        <taxon>Bacteria</taxon>
        <taxon>Pseudomonadati</taxon>
        <taxon>Pseudomonadota</taxon>
        <taxon>Alphaproteobacteria</taxon>
        <taxon>Hyphomicrobiales</taxon>
        <taxon>Stappiaceae</taxon>
        <taxon>Roseibium</taxon>
    </lineage>
</organism>
<evidence type="ECO:0000256" key="1">
    <source>
        <dbReference type="ARBA" id="ARBA00001946"/>
    </source>
</evidence>
<gene>
    <name evidence="6" type="ORF">J0X15_05465</name>
</gene>
<dbReference type="PANTHER" id="PTHR12629:SF0">
    <property type="entry name" value="DIPHOSPHOINOSITOL-POLYPHOSPHATE DIPHOSPHATASE"/>
    <property type="match status" value="1"/>
</dbReference>
<sequence>MVDAWWQNVRRSLLKDLPTLKKKGRQLKRVFKSLFTIPDRLQIGALCYRWMDDELQVLLLTTRDTRRWILPKGWPMMKKKGHRTALIEAFEEAGVIGRVTDKQPFDSFQSHKGFGGGLKVDTSVLVYVIEAVEMTENFPEAGEREIRWLSVGEALDLIEEDAAKPILSRFSEEMQAQRASA</sequence>
<comment type="caution">
    <text evidence="6">The sequence shown here is derived from an EMBL/GenBank/DDBJ whole genome shotgun (WGS) entry which is preliminary data.</text>
</comment>
<evidence type="ECO:0000256" key="4">
    <source>
        <dbReference type="ARBA" id="ARBA00022842"/>
    </source>
</evidence>
<evidence type="ECO:0000256" key="3">
    <source>
        <dbReference type="ARBA" id="ARBA00022801"/>
    </source>
</evidence>
<keyword evidence="2" id="KW-0479">Metal-binding</keyword>
<dbReference type="Gene3D" id="3.90.79.10">
    <property type="entry name" value="Nucleoside Triphosphate Pyrophosphohydrolase"/>
    <property type="match status" value="1"/>
</dbReference>
<dbReference type="InterPro" id="IPR015797">
    <property type="entry name" value="NUDIX_hydrolase-like_dom_sf"/>
</dbReference>
<evidence type="ECO:0000313" key="6">
    <source>
        <dbReference type="EMBL" id="MBO0344658.1"/>
    </source>
</evidence>
<keyword evidence="7" id="KW-1185">Reference proteome</keyword>
<dbReference type="PANTHER" id="PTHR12629">
    <property type="entry name" value="DIPHOSPHOINOSITOL POLYPHOSPHATE PHOSPHOHYDROLASE"/>
    <property type="match status" value="1"/>
</dbReference>
<evidence type="ECO:0000313" key="7">
    <source>
        <dbReference type="Proteomes" id="UP000664779"/>
    </source>
</evidence>
<keyword evidence="3 6" id="KW-0378">Hydrolase</keyword>
<dbReference type="InterPro" id="IPR000086">
    <property type="entry name" value="NUDIX_hydrolase_dom"/>
</dbReference>